<sequence length="528" mass="56577">MYTVTESFHEACKSPGRSITSKITFNGVSELAASEIQEIVVTEQCGSSDGVTIGASFSSQCKVTIYKQTPALPLNGAYFAPSVGVILPGDGGTVYIPKGVFYVPSDGVENSGNLCLTITGYDRMAALTDEYTPTISFPATPNAMLTDICLQANITAPEVAFPEMVISNSYAGTIRQQLGWLAGLIGANAKFDATGQLVFRKYSEGITVGLDAQYQNGLKKTADDRFTIQALVTGTEDNPITVGTGTSISATNPYMTEAVAALVLEQIKSLTLMPLEVKWRGDPSVEAGDIIHVIDSTDLDGGGLPVLVMSQELRVKGGMSATTICYGPPDSNYTVENPIIQKVKREYAGLAKAMQDATERIIGAKGGYWEVLYDENGYPTGWMVRDTPTVEDNTRLWLMNINGLGYSKDGGKTISGVALTMDGQINANSITTGQMSAERVTVNGQTLSDFIDIGIDDDGHPVLRIGSSASEITLKEYNDKIGFYDANGMLLAYWNNNSFELVELSRFRLGPMSIVVQPNQSVSFVGVS</sequence>
<protein>
    <submittedName>
        <fullName evidence="1">Minor structural protein</fullName>
    </submittedName>
</protein>
<organism evidence="1">
    <name type="scientific">Siphoviridae sp. ctvxh7</name>
    <dbReference type="NCBI Taxonomy" id="2827283"/>
    <lineage>
        <taxon>Viruses</taxon>
        <taxon>Duplodnaviria</taxon>
        <taxon>Heunggongvirae</taxon>
        <taxon>Uroviricota</taxon>
        <taxon>Caudoviricetes</taxon>
    </lineage>
</organism>
<proteinExistence type="predicted"/>
<accession>A0A8S5RAF7</accession>
<evidence type="ECO:0000313" key="1">
    <source>
        <dbReference type="EMBL" id="DAE27964.1"/>
    </source>
</evidence>
<reference evidence="1" key="1">
    <citation type="journal article" date="2021" name="Proc. Natl. Acad. Sci. U.S.A.">
        <title>A Catalog of Tens of Thousands of Viruses from Human Metagenomes Reveals Hidden Associations with Chronic Diseases.</title>
        <authorList>
            <person name="Tisza M.J."/>
            <person name="Buck C.B."/>
        </authorList>
    </citation>
    <scope>NUCLEOTIDE SEQUENCE</scope>
    <source>
        <strain evidence="1">Ctvxh7</strain>
    </source>
</reference>
<dbReference type="EMBL" id="BK015847">
    <property type="protein sequence ID" value="DAE27964.1"/>
    <property type="molecule type" value="Genomic_DNA"/>
</dbReference>
<name>A0A8S5RAF7_9CAUD</name>